<dbReference type="GO" id="GO:0000155">
    <property type="term" value="F:phosphorelay sensor kinase activity"/>
    <property type="evidence" value="ECO:0007669"/>
    <property type="project" value="InterPro"/>
</dbReference>
<name>A0A1I4JF47_9BACI</name>
<evidence type="ECO:0000259" key="17">
    <source>
        <dbReference type="PROSITE" id="PS50885"/>
    </source>
</evidence>
<keyword evidence="11" id="KW-1133">Transmembrane helix</keyword>
<dbReference type="SMART" id="SM00388">
    <property type="entry name" value="HisKA"/>
    <property type="match status" value="1"/>
</dbReference>
<dbReference type="GO" id="GO:0005524">
    <property type="term" value="F:ATP binding"/>
    <property type="evidence" value="ECO:0007669"/>
    <property type="project" value="UniProtKB-KW"/>
</dbReference>
<dbReference type="SUPFAM" id="SSF103190">
    <property type="entry name" value="Sensory domain-like"/>
    <property type="match status" value="1"/>
</dbReference>
<dbReference type="InterPro" id="IPR003660">
    <property type="entry name" value="HAMP_dom"/>
</dbReference>
<dbReference type="RefSeq" id="WP_090925675.1">
    <property type="nucleotide sequence ID" value="NZ_FOTY01000003.1"/>
</dbReference>
<evidence type="ECO:0000256" key="4">
    <source>
        <dbReference type="ARBA" id="ARBA00022475"/>
    </source>
</evidence>
<evidence type="ECO:0000256" key="2">
    <source>
        <dbReference type="ARBA" id="ARBA00004651"/>
    </source>
</evidence>
<dbReference type="Pfam" id="PF00672">
    <property type="entry name" value="HAMP"/>
    <property type="match status" value="1"/>
</dbReference>
<dbReference type="CDD" id="cd00130">
    <property type="entry name" value="PAS"/>
    <property type="match status" value="1"/>
</dbReference>
<keyword evidence="12" id="KW-0902">Two-component regulatory system</keyword>
<dbReference type="PRINTS" id="PR00344">
    <property type="entry name" value="BCTRLSENSOR"/>
</dbReference>
<keyword evidence="7" id="KW-0812">Transmembrane</keyword>
<gene>
    <name evidence="18" type="ORF">SAMN04488054_103108</name>
</gene>
<dbReference type="Proteomes" id="UP000199668">
    <property type="component" value="Unassembled WGS sequence"/>
</dbReference>
<dbReference type="SUPFAM" id="SSF55785">
    <property type="entry name" value="PYP-like sensor domain (PAS domain)"/>
    <property type="match status" value="1"/>
</dbReference>
<feature type="domain" description="HAMP" evidence="17">
    <location>
        <begin position="313"/>
        <end position="365"/>
    </location>
</feature>
<dbReference type="Gene3D" id="3.30.450.20">
    <property type="entry name" value="PAS domain"/>
    <property type="match status" value="2"/>
</dbReference>
<dbReference type="SUPFAM" id="SSF47384">
    <property type="entry name" value="Homodimeric domain of signal transducing histidine kinase"/>
    <property type="match status" value="1"/>
</dbReference>
<dbReference type="PANTHER" id="PTHR45528:SF1">
    <property type="entry name" value="SENSOR HISTIDINE KINASE CPXA"/>
    <property type="match status" value="1"/>
</dbReference>
<dbReference type="Gene3D" id="3.30.565.10">
    <property type="entry name" value="Histidine kinase-like ATPase, C-terminal domain"/>
    <property type="match status" value="1"/>
</dbReference>
<keyword evidence="5" id="KW-0597">Phosphoprotein</keyword>
<dbReference type="STRING" id="266892.SAMN04488054_103108"/>
<evidence type="ECO:0000256" key="11">
    <source>
        <dbReference type="ARBA" id="ARBA00022989"/>
    </source>
</evidence>
<feature type="domain" description="PAS" evidence="16">
    <location>
        <begin position="366"/>
        <end position="420"/>
    </location>
</feature>
<dbReference type="PROSITE" id="PS50112">
    <property type="entry name" value="PAS"/>
    <property type="match status" value="1"/>
</dbReference>
<dbReference type="EC" id="2.7.13.3" evidence="3"/>
<feature type="region of interest" description="Disordered" evidence="14">
    <location>
        <begin position="700"/>
        <end position="719"/>
    </location>
</feature>
<dbReference type="Gene3D" id="6.10.340.10">
    <property type="match status" value="1"/>
</dbReference>
<evidence type="ECO:0000256" key="10">
    <source>
        <dbReference type="ARBA" id="ARBA00022840"/>
    </source>
</evidence>
<dbReference type="SUPFAM" id="SSF158472">
    <property type="entry name" value="HAMP domain-like"/>
    <property type="match status" value="1"/>
</dbReference>
<keyword evidence="19" id="KW-1185">Reference proteome</keyword>
<dbReference type="NCBIfam" id="TIGR00229">
    <property type="entry name" value="sensory_box"/>
    <property type="match status" value="1"/>
</dbReference>
<dbReference type="SMART" id="SM00387">
    <property type="entry name" value="HATPase_c"/>
    <property type="match status" value="1"/>
</dbReference>
<dbReference type="GO" id="GO:0005886">
    <property type="term" value="C:plasma membrane"/>
    <property type="evidence" value="ECO:0007669"/>
    <property type="project" value="UniProtKB-SubCell"/>
</dbReference>
<keyword evidence="6" id="KW-0808">Transferase</keyword>
<dbReference type="AlphaFoldDB" id="A0A1I4JF47"/>
<comment type="catalytic activity">
    <reaction evidence="1">
        <text>ATP + protein L-histidine = ADP + protein N-phospho-L-histidine.</text>
        <dbReference type="EC" id="2.7.13.3"/>
    </reaction>
</comment>
<dbReference type="SMART" id="SM00091">
    <property type="entry name" value="PAS"/>
    <property type="match status" value="1"/>
</dbReference>
<dbReference type="CDD" id="cd12914">
    <property type="entry name" value="PDC1_DGC_like"/>
    <property type="match status" value="1"/>
</dbReference>
<reference evidence="18 19" key="1">
    <citation type="submission" date="2016-10" db="EMBL/GenBank/DDBJ databases">
        <authorList>
            <person name="de Groot N.N."/>
        </authorList>
    </citation>
    <scope>NUCLEOTIDE SEQUENCE [LARGE SCALE GENOMIC DNA]</scope>
    <source>
        <strain evidence="18 19">CGMCC 1.6134</strain>
    </source>
</reference>
<dbReference type="InterPro" id="IPR036890">
    <property type="entry name" value="HATPase_C_sf"/>
</dbReference>
<evidence type="ECO:0000256" key="14">
    <source>
        <dbReference type="SAM" id="MobiDB-lite"/>
    </source>
</evidence>
<dbReference type="InterPro" id="IPR029151">
    <property type="entry name" value="Sensor-like_sf"/>
</dbReference>
<dbReference type="InterPro" id="IPR036097">
    <property type="entry name" value="HisK_dim/P_sf"/>
</dbReference>
<evidence type="ECO:0000256" key="9">
    <source>
        <dbReference type="ARBA" id="ARBA00022777"/>
    </source>
</evidence>
<evidence type="ECO:0000256" key="12">
    <source>
        <dbReference type="ARBA" id="ARBA00023012"/>
    </source>
</evidence>
<sequence length="719" mass="81573">MKTLRSKLLLIFLVITCVPLTVAGIISYQTQKNDLTNRIEQTLFIYSDNLAVAVEDIVRERLFDLEQLSDNPVLMDEEAGKEEKQQEFMKFIHNHELYYGLIFVNPQGQVTVDTDGTVVGNNVSQRQWFQEAEDGGVFLSDIFNSPVVNSPILAMAASVENEEGEVIGVLSPSFDLENLWSFLWERTSEYSAQQNNFNPSGDTFILNQTGDYIAHPNQNYILERNFLDESNKNMETMEGFKDQPGLIHNEESQSVSAIAPVGHMEGFNNEWYVGVSVPEDEVYAPLRSLLWKYVALFSVVLLITVTAVFKLSRYITAPVENLVSAASAFAEGKKVTPLHSNAYEEVNKLNRTFNDMTERLEEREKAHRKSSLILEATDNGVISINREDFTITTFNRTCENLFGCGKEKLLGRPLHEVKEICPEFASFMEHVQLSDDRDHRSTIFEFDCTIHGWTHSFFLSNTPLPSFENDDRVEDFLLVFKEITEKREMERELLRSEKLKVIGRLSAGFAHEIRNPLTTIHGFMQLFKESPDAGGVSSYHYQIIISEIERVNSIVEDLLTIARPDKTEDKDYINVNEILAHTIYLFQTRADHSSISMEQELDAELPQVYGEDKKLRQVFMNLIKNALEAVEQNGYIYVETKSRSDFSRQGVAIRIIDDGCGMDAETLDKLGSPFYTTKADGTGLGLMTCFQIIEEAGGSMDVSSEEGSGSEFDIWLPVE</sequence>
<dbReference type="SUPFAM" id="SSF55874">
    <property type="entry name" value="ATPase domain of HSP90 chaperone/DNA topoisomerase II/histidine kinase"/>
    <property type="match status" value="1"/>
</dbReference>
<evidence type="ECO:0000259" key="15">
    <source>
        <dbReference type="PROSITE" id="PS50109"/>
    </source>
</evidence>
<dbReference type="PROSITE" id="PS50109">
    <property type="entry name" value="HIS_KIN"/>
    <property type="match status" value="1"/>
</dbReference>
<dbReference type="Pfam" id="PF02743">
    <property type="entry name" value="dCache_1"/>
    <property type="match status" value="1"/>
</dbReference>
<dbReference type="EMBL" id="FOTY01000003">
    <property type="protein sequence ID" value="SFL64756.1"/>
    <property type="molecule type" value="Genomic_DNA"/>
</dbReference>
<dbReference type="Pfam" id="PF02518">
    <property type="entry name" value="HATPase_c"/>
    <property type="match status" value="1"/>
</dbReference>
<evidence type="ECO:0000256" key="6">
    <source>
        <dbReference type="ARBA" id="ARBA00022679"/>
    </source>
</evidence>
<dbReference type="InterPro" id="IPR005467">
    <property type="entry name" value="His_kinase_dom"/>
</dbReference>
<evidence type="ECO:0000313" key="19">
    <source>
        <dbReference type="Proteomes" id="UP000199668"/>
    </source>
</evidence>
<dbReference type="InterPro" id="IPR000014">
    <property type="entry name" value="PAS"/>
</dbReference>
<dbReference type="InterPro" id="IPR035965">
    <property type="entry name" value="PAS-like_dom_sf"/>
</dbReference>
<keyword evidence="4" id="KW-1003">Cell membrane</keyword>
<comment type="subcellular location">
    <subcellularLocation>
        <location evidence="2">Cell membrane</location>
        <topology evidence="2">Multi-pass membrane protein</topology>
    </subcellularLocation>
</comment>
<evidence type="ECO:0000256" key="8">
    <source>
        <dbReference type="ARBA" id="ARBA00022741"/>
    </source>
</evidence>
<evidence type="ECO:0000256" key="13">
    <source>
        <dbReference type="ARBA" id="ARBA00023136"/>
    </source>
</evidence>
<dbReference type="PROSITE" id="PS50885">
    <property type="entry name" value="HAMP"/>
    <property type="match status" value="1"/>
</dbReference>
<dbReference type="Gene3D" id="1.10.287.130">
    <property type="match status" value="1"/>
</dbReference>
<evidence type="ECO:0000256" key="7">
    <source>
        <dbReference type="ARBA" id="ARBA00022692"/>
    </source>
</evidence>
<feature type="domain" description="Histidine kinase" evidence="15">
    <location>
        <begin position="508"/>
        <end position="719"/>
    </location>
</feature>
<dbReference type="InterPro" id="IPR004358">
    <property type="entry name" value="Sig_transdc_His_kin-like_C"/>
</dbReference>
<dbReference type="SMART" id="SM00304">
    <property type="entry name" value="HAMP"/>
    <property type="match status" value="1"/>
</dbReference>
<accession>A0A1I4JF47</accession>
<protein>
    <recommendedName>
        <fullName evidence="3">histidine kinase</fullName>
        <ecNumber evidence="3">2.7.13.3</ecNumber>
    </recommendedName>
</protein>
<evidence type="ECO:0000259" key="16">
    <source>
        <dbReference type="PROSITE" id="PS50112"/>
    </source>
</evidence>
<evidence type="ECO:0000256" key="5">
    <source>
        <dbReference type="ARBA" id="ARBA00022553"/>
    </source>
</evidence>
<dbReference type="InterPro" id="IPR050398">
    <property type="entry name" value="HssS/ArlS-like"/>
</dbReference>
<dbReference type="PANTHER" id="PTHR45528">
    <property type="entry name" value="SENSOR HISTIDINE KINASE CPXA"/>
    <property type="match status" value="1"/>
</dbReference>
<dbReference type="InterPro" id="IPR033479">
    <property type="entry name" value="dCache_1"/>
</dbReference>
<evidence type="ECO:0000256" key="1">
    <source>
        <dbReference type="ARBA" id="ARBA00000085"/>
    </source>
</evidence>
<keyword evidence="13" id="KW-0472">Membrane</keyword>
<keyword evidence="10" id="KW-0067">ATP-binding</keyword>
<dbReference type="InterPro" id="IPR003594">
    <property type="entry name" value="HATPase_dom"/>
</dbReference>
<evidence type="ECO:0000256" key="3">
    <source>
        <dbReference type="ARBA" id="ARBA00012438"/>
    </source>
</evidence>
<evidence type="ECO:0000313" key="18">
    <source>
        <dbReference type="EMBL" id="SFL64756.1"/>
    </source>
</evidence>
<dbReference type="OrthoDB" id="9815750at2"/>
<dbReference type="InterPro" id="IPR003661">
    <property type="entry name" value="HisK_dim/P_dom"/>
</dbReference>
<organism evidence="18 19">
    <name type="scientific">Salibacterium qingdaonense</name>
    <dbReference type="NCBI Taxonomy" id="266892"/>
    <lineage>
        <taxon>Bacteria</taxon>
        <taxon>Bacillati</taxon>
        <taxon>Bacillota</taxon>
        <taxon>Bacilli</taxon>
        <taxon>Bacillales</taxon>
        <taxon>Bacillaceae</taxon>
    </lineage>
</organism>
<dbReference type="CDD" id="cd06225">
    <property type="entry name" value="HAMP"/>
    <property type="match status" value="1"/>
</dbReference>
<dbReference type="CDD" id="cd12912">
    <property type="entry name" value="PDC2_MCP_like"/>
    <property type="match status" value="1"/>
</dbReference>
<dbReference type="CDD" id="cd00082">
    <property type="entry name" value="HisKA"/>
    <property type="match status" value="1"/>
</dbReference>
<keyword evidence="8" id="KW-0547">Nucleotide-binding</keyword>
<proteinExistence type="predicted"/>
<keyword evidence="9" id="KW-0418">Kinase</keyword>
<dbReference type="Pfam" id="PF00512">
    <property type="entry name" value="HisKA"/>
    <property type="match status" value="1"/>
</dbReference>